<accession>A0A4D6WZ26</accession>
<evidence type="ECO:0000313" key="5">
    <source>
        <dbReference type="EMBL" id="QCI08392.1"/>
    </source>
</evidence>
<protein>
    <recommendedName>
        <fullName evidence="4">50S ribosomal protein L35</fullName>
    </recommendedName>
</protein>
<keyword evidence="3 4" id="KW-0687">Ribonucleoprotein</keyword>
<comment type="similarity">
    <text evidence="1 4">Belongs to the bacterial ribosomal protein bL35 family.</text>
</comment>
<evidence type="ECO:0000256" key="2">
    <source>
        <dbReference type="ARBA" id="ARBA00022980"/>
    </source>
</evidence>
<dbReference type="Gene3D" id="4.10.410.60">
    <property type="match status" value="1"/>
</dbReference>
<reference evidence="5" key="1">
    <citation type="journal article" date="2019" name="Mol. Phylogenet. Evol.">
        <title>Morphological evolution and classification of the red algal order Ceramiales inferred using plastid phylogenomics.</title>
        <authorList>
            <person name="Diaz-Tapia P."/>
            <person name="Pasella M.M."/>
            <person name="Verbruggen H."/>
            <person name="Maggs C.A."/>
        </authorList>
    </citation>
    <scope>NUCLEOTIDE SEQUENCE</scope>
    <source>
        <strain evidence="5">PD2949_5</strain>
    </source>
</reference>
<evidence type="ECO:0000256" key="1">
    <source>
        <dbReference type="ARBA" id="ARBA00006598"/>
    </source>
</evidence>
<dbReference type="Pfam" id="PF01632">
    <property type="entry name" value="Ribosomal_L35p"/>
    <property type="match status" value="1"/>
</dbReference>
<dbReference type="InterPro" id="IPR001706">
    <property type="entry name" value="Ribosomal_bL35"/>
</dbReference>
<keyword evidence="5" id="KW-0934">Plastid</keyword>
<dbReference type="EMBL" id="MK814731">
    <property type="protein sequence ID" value="QCI08392.1"/>
    <property type="molecule type" value="Genomic_DNA"/>
</dbReference>
<dbReference type="PROSITE" id="PS00936">
    <property type="entry name" value="RIBOSOMAL_L35"/>
    <property type="match status" value="1"/>
</dbReference>
<dbReference type="NCBIfam" id="TIGR00001">
    <property type="entry name" value="rpmI_bact"/>
    <property type="match status" value="1"/>
</dbReference>
<dbReference type="GO" id="GO:0015934">
    <property type="term" value="C:large ribosomal subunit"/>
    <property type="evidence" value="ECO:0007669"/>
    <property type="project" value="TreeGrafter"/>
</dbReference>
<dbReference type="PANTHER" id="PTHR33343:SF1">
    <property type="entry name" value="LARGE RIBOSOMAL SUBUNIT PROTEIN BL35M"/>
    <property type="match status" value="1"/>
</dbReference>
<dbReference type="HAMAP" id="MF_00514">
    <property type="entry name" value="Ribosomal_bL35"/>
    <property type="match status" value="1"/>
</dbReference>
<proteinExistence type="inferred from homology"/>
<dbReference type="InterPro" id="IPR018265">
    <property type="entry name" value="Ribosomal_bL35_CS"/>
</dbReference>
<dbReference type="AlphaFoldDB" id="A0A4D6WZ26"/>
<dbReference type="InterPro" id="IPR021137">
    <property type="entry name" value="Ribosomal_bL35-like"/>
</dbReference>
<dbReference type="GO" id="GO:0003735">
    <property type="term" value="F:structural constituent of ribosome"/>
    <property type="evidence" value="ECO:0007669"/>
    <property type="project" value="InterPro"/>
</dbReference>
<reference evidence="5" key="2">
    <citation type="submission" date="2019-04" db="EMBL/GenBank/DDBJ databases">
        <authorList>
            <person name="Pasella M."/>
        </authorList>
    </citation>
    <scope>NUCLEOTIDE SEQUENCE</scope>
    <source>
        <strain evidence="5">PD2949_5</strain>
    </source>
</reference>
<dbReference type="PRINTS" id="PR00064">
    <property type="entry name" value="RIBOSOMALL35"/>
</dbReference>
<name>A0A4D6WZ26_9FLOR</name>
<evidence type="ECO:0000256" key="4">
    <source>
        <dbReference type="RuleBase" id="RU000568"/>
    </source>
</evidence>
<geneLocation type="plastid" evidence="5"/>
<dbReference type="InterPro" id="IPR037229">
    <property type="entry name" value="Ribosomal_bL35_sf"/>
</dbReference>
<sequence>MLNFKLKTVKSISKRFKLTSKGKLLKHKSSRSHLLNKKTSNRKRQLRKVSIVNIRDRQNFINGMPYLY</sequence>
<evidence type="ECO:0000256" key="3">
    <source>
        <dbReference type="ARBA" id="ARBA00023274"/>
    </source>
</evidence>
<gene>
    <name evidence="5" type="primary">rpl35</name>
</gene>
<keyword evidence="2 4" id="KW-0689">Ribosomal protein</keyword>
<dbReference type="SUPFAM" id="SSF143034">
    <property type="entry name" value="L35p-like"/>
    <property type="match status" value="1"/>
</dbReference>
<organism evidence="5">
    <name type="scientific">Ptilothamnion sphaericum</name>
    <dbReference type="NCBI Taxonomy" id="1498216"/>
    <lineage>
        <taxon>Eukaryota</taxon>
        <taxon>Rhodophyta</taxon>
        <taxon>Florideophyceae</taxon>
        <taxon>Rhodymeniophycidae</taxon>
        <taxon>Ceramiales</taxon>
        <taxon>Wrangeliaceae</taxon>
        <taxon>Ptilothamnion</taxon>
    </lineage>
</organism>
<dbReference type="PANTHER" id="PTHR33343">
    <property type="entry name" value="54S RIBOSOMAL PROTEIN BL35M"/>
    <property type="match status" value="1"/>
</dbReference>
<dbReference type="GO" id="GO:0006412">
    <property type="term" value="P:translation"/>
    <property type="evidence" value="ECO:0007669"/>
    <property type="project" value="InterPro"/>
</dbReference>
<dbReference type="FunFam" id="4.10.410.60:FF:000001">
    <property type="entry name" value="50S ribosomal protein L35"/>
    <property type="match status" value="1"/>
</dbReference>